<comment type="caution">
    <text evidence="1">The sequence shown here is derived from an EMBL/GenBank/DDBJ whole genome shotgun (WGS) entry which is preliminary data.</text>
</comment>
<name>A0ABD0L9F8_9CAEN</name>
<gene>
    <name evidence="1" type="ORF">BaRGS_00012911</name>
</gene>
<organism evidence="1 2">
    <name type="scientific">Batillaria attramentaria</name>
    <dbReference type="NCBI Taxonomy" id="370345"/>
    <lineage>
        <taxon>Eukaryota</taxon>
        <taxon>Metazoa</taxon>
        <taxon>Spiralia</taxon>
        <taxon>Lophotrochozoa</taxon>
        <taxon>Mollusca</taxon>
        <taxon>Gastropoda</taxon>
        <taxon>Caenogastropoda</taxon>
        <taxon>Sorbeoconcha</taxon>
        <taxon>Cerithioidea</taxon>
        <taxon>Batillariidae</taxon>
        <taxon>Batillaria</taxon>
    </lineage>
</organism>
<proteinExistence type="predicted"/>
<accession>A0ABD0L9F8</accession>
<evidence type="ECO:0000313" key="1">
    <source>
        <dbReference type="EMBL" id="KAK7495921.1"/>
    </source>
</evidence>
<sequence>MNLRSDLLGFLKVLYMGALTFETLRDANDLRIAFIESWRAVLAFDGSVSFSPRPIGIEFRPLKNTKQDDMFATCRESSDWWQNRCRGTHRNTVAYFILNMKALK</sequence>
<keyword evidence="2" id="KW-1185">Reference proteome</keyword>
<dbReference type="Proteomes" id="UP001519460">
    <property type="component" value="Unassembled WGS sequence"/>
</dbReference>
<evidence type="ECO:0000313" key="2">
    <source>
        <dbReference type="Proteomes" id="UP001519460"/>
    </source>
</evidence>
<reference evidence="1 2" key="1">
    <citation type="journal article" date="2023" name="Sci. Data">
        <title>Genome assembly of the Korean intertidal mud-creeper Batillaria attramentaria.</title>
        <authorList>
            <person name="Patra A.K."/>
            <person name="Ho P.T."/>
            <person name="Jun S."/>
            <person name="Lee S.J."/>
            <person name="Kim Y."/>
            <person name="Won Y.J."/>
        </authorList>
    </citation>
    <scope>NUCLEOTIDE SEQUENCE [LARGE SCALE GENOMIC DNA]</scope>
    <source>
        <strain evidence="1">Wonlab-2016</strain>
    </source>
</reference>
<protein>
    <submittedName>
        <fullName evidence="1">Uncharacterized protein</fullName>
    </submittedName>
</protein>
<dbReference type="AlphaFoldDB" id="A0ABD0L9F8"/>
<dbReference type="EMBL" id="JACVVK020000071">
    <property type="protein sequence ID" value="KAK7495921.1"/>
    <property type="molecule type" value="Genomic_DNA"/>
</dbReference>